<evidence type="ECO:0000259" key="3">
    <source>
        <dbReference type="PROSITE" id="PS51387"/>
    </source>
</evidence>
<name>A0A2S0NAG8_9HYPH</name>
<dbReference type="InterPro" id="IPR051312">
    <property type="entry name" value="Diverse_Substr_Oxidored"/>
</dbReference>
<dbReference type="InterPro" id="IPR016166">
    <property type="entry name" value="FAD-bd_PCMH"/>
</dbReference>
<dbReference type="InterPro" id="IPR036683">
    <property type="entry name" value="CO_DH_flav_C_dom_sf"/>
</dbReference>
<dbReference type="Gene3D" id="3.30.43.10">
    <property type="entry name" value="Uridine Diphospho-n-acetylenolpyruvylglucosamine Reductase, domain 2"/>
    <property type="match status" value="1"/>
</dbReference>
<dbReference type="InterPro" id="IPR005107">
    <property type="entry name" value="CO_DH_flav_C"/>
</dbReference>
<dbReference type="GO" id="GO:0016491">
    <property type="term" value="F:oxidoreductase activity"/>
    <property type="evidence" value="ECO:0007669"/>
    <property type="project" value="InterPro"/>
</dbReference>
<dbReference type="InterPro" id="IPR016169">
    <property type="entry name" value="FAD-bd_PCMH_sub2"/>
</dbReference>
<evidence type="ECO:0000256" key="2">
    <source>
        <dbReference type="ARBA" id="ARBA00022827"/>
    </source>
</evidence>
<feature type="domain" description="FAD-binding PCMH-type" evidence="3">
    <location>
        <begin position="1"/>
        <end position="220"/>
    </location>
</feature>
<dbReference type="OrthoDB" id="9814706at2"/>
<dbReference type="KEGG" id="phr:C6569_08745"/>
<reference evidence="4 5" key="1">
    <citation type="submission" date="2018-03" db="EMBL/GenBank/DDBJ databases">
        <title>Genome sequencing of Phreatobacter sp.</title>
        <authorList>
            <person name="Kim S.-J."/>
            <person name="Heo J."/>
            <person name="Kwon S.-W."/>
        </authorList>
    </citation>
    <scope>NUCLEOTIDE SEQUENCE [LARGE SCALE GENOMIC DNA]</scope>
    <source>
        <strain evidence="4 5">S-12</strain>
    </source>
</reference>
<keyword evidence="5" id="KW-1185">Reference proteome</keyword>
<dbReference type="GO" id="GO:0071949">
    <property type="term" value="F:FAD binding"/>
    <property type="evidence" value="ECO:0007669"/>
    <property type="project" value="InterPro"/>
</dbReference>
<dbReference type="InterPro" id="IPR036318">
    <property type="entry name" value="FAD-bd_PCMH-like_sf"/>
</dbReference>
<dbReference type="InterPro" id="IPR016167">
    <property type="entry name" value="FAD-bd_PCMH_sub1"/>
</dbReference>
<dbReference type="InterPro" id="IPR002346">
    <property type="entry name" value="Mopterin_DH_FAD-bd"/>
</dbReference>
<dbReference type="Gene3D" id="3.30.390.50">
    <property type="entry name" value="CO dehydrogenase flavoprotein, C-terminal domain"/>
    <property type="match status" value="1"/>
</dbReference>
<organism evidence="4 5">
    <name type="scientific">Phreatobacter cathodiphilus</name>
    <dbReference type="NCBI Taxonomy" id="1868589"/>
    <lineage>
        <taxon>Bacteria</taxon>
        <taxon>Pseudomonadati</taxon>
        <taxon>Pseudomonadota</taxon>
        <taxon>Alphaproteobacteria</taxon>
        <taxon>Hyphomicrobiales</taxon>
        <taxon>Phreatobacteraceae</taxon>
        <taxon>Phreatobacter</taxon>
    </lineage>
</organism>
<dbReference type="AlphaFoldDB" id="A0A2S0NAG8"/>
<dbReference type="PANTHER" id="PTHR42659:SF1">
    <property type="entry name" value="OXIDOREDUCTASE"/>
    <property type="match status" value="1"/>
</dbReference>
<keyword evidence="1" id="KW-0285">Flavoprotein</keyword>
<accession>A0A2S0NAG8</accession>
<keyword evidence="2" id="KW-0274">FAD</keyword>
<dbReference type="Gene3D" id="3.30.465.10">
    <property type="match status" value="2"/>
</dbReference>
<dbReference type="Pfam" id="PF03450">
    <property type="entry name" value="CO_deh_flav_C"/>
    <property type="match status" value="1"/>
</dbReference>
<evidence type="ECO:0000313" key="5">
    <source>
        <dbReference type="Proteomes" id="UP000237889"/>
    </source>
</evidence>
<dbReference type="EMBL" id="CP027668">
    <property type="protein sequence ID" value="AVO45142.1"/>
    <property type="molecule type" value="Genomic_DNA"/>
</dbReference>
<dbReference type="Pfam" id="PF00941">
    <property type="entry name" value="FAD_binding_5"/>
    <property type="match status" value="1"/>
</dbReference>
<dbReference type="PANTHER" id="PTHR42659">
    <property type="entry name" value="XANTHINE DEHYDROGENASE SUBUNIT C-RELATED"/>
    <property type="match status" value="1"/>
</dbReference>
<evidence type="ECO:0000313" key="4">
    <source>
        <dbReference type="EMBL" id="AVO45142.1"/>
    </source>
</evidence>
<dbReference type="SUPFAM" id="SSF56176">
    <property type="entry name" value="FAD-binding/transporter-associated domain-like"/>
    <property type="match status" value="1"/>
</dbReference>
<sequence>MRPFEFHRAASMDEALALLARPDARALAGGTTLVDLMKLGVEAPGLLVDIGTLPLDGIALEAATLRIGALASNSAVARDPIVQGQCPALSEALLSGASGQIRNAASMGGNLMQRTRCAYFRSHDWPCNKRVPGSGCPAHEGANAHHAVLGTSDHCIAVSPSDVAVALLALDATVAIASPQGVRHVPIAAFYRLPGDTPAIETVVQPGELIIHLDVPATALAARSAYLKLRGRASYEFASASVAGAVRLEGGVVAEVAIALGGLGTVPWRDRRAERLLLGQALGEASIDRFCDALLAPARPTADNRYKLDLARGAVHHMLTRSLPC</sequence>
<dbReference type="Proteomes" id="UP000237889">
    <property type="component" value="Chromosome"/>
</dbReference>
<dbReference type="SUPFAM" id="SSF55447">
    <property type="entry name" value="CO dehydrogenase flavoprotein C-terminal domain-like"/>
    <property type="match status" value="1"/>
</dbReference>
<dbReference type="PROSITE" id="PS51387">
    <property type="entry name" value="FAD_PCMH"/>
    <property type="match status" value="1"/>
</dbReference>
<dbReference type="SMART" id="SM01092">
    <property type="entry name" value="CO_deh_flav_C"/>
    <property type="match status" value="1"/>
</dbReference>
<protein>
    <submittedName>
        <fullName evidence="4">FAD-binding molybdopterin dehydrogenase</fullName>
    </submittedName>
</protein>
<evidence type="ECO:0000256" key="1">
    <source>
        <dbReference type="ARBA" id="ARBA00022630"/>
    </source>
</evidence>
<dbReference type="RefSeq" id="WP_106748483.1">
    <property type="nucleotide sequence ID" value="NZ_CP027668.1"/>
</dbReference>
<gene>
    <name evidence="4" type="ORF">C6569_08745</name>
</gene>
<proteinExistence type="predicted"/>